<evidence type="ECO:0000256" key="1">
    <source>
        <dbReference type="SAM" id="MobiDB-lite"/>
    </source>
</evidence>
<evidence type="ECO:0000313" key="3">
    <source>
        <dbReference type="Proteomes" id="UP001500618"/>
    </source>
</evidence>
<feature type="compositionally biased region" description="Acidic residues" evidence="1">
    <location>
        <begin position="37"/>
        <end position="47"/>
    </location>
</feature>
<feature type="region of interest" description="Disordered" evidence="1">
    <location>
        <begin position="1"/>
        <end position="55"/>
    </location>
</feature>
<organism evidence="2 3">
    <name type="scientific">Fodinicola feengrottensis</name>
    <dbReference type="NCBI Taxonomy" id="435914"/>
    <lineage>
        <taxon>Bacteria</taxon>
        <taxon>Bacillati</taxon>
        <taxon>Actinomycetota</taxon>
        <taxon>Actinomycetes</taxon>
        <taxon>Mycobacteriales</taxon>
        <taxon>Fodinicola</taxon>
    </lineage>
</organism>
<reference evidence="3" key="1">
    <citation type="journal article" date="2019" name="Int. J. Syst. Evol. Microbiol.">
        <title>The Global Catalogue of Microorganisms (GCM) 10K type strain sequencing project: providing services to taxonomists for standard genome sequencing and annotation.</title>
        <authorList>
            <consortium name="The Broad Institute Genomics Platform"/>
            <consortium name="The Broad Institute Genome Sequencing Center for Infectious Disease"/>
            <person name="Wu L."/>
            <person name="Ma J."/>
        </authorList>
    </citation>
    <scope>NUCLEOTIDE SEQUENCE [LARGE SCALE GENOMIC DNA]</scope>
    <source>
        <strain evidence="3">JCM 14718</strain>
    </source>
</reference>
<sequence>MGGHGQDTLLAADPESASYRSHGLRPLCAAQQRQDANDPDENDEPADGEPLSLLK</sequence>
<keyword evidence="3" id="KW-1185">Reference proteome</keyword>
<dbReference type="EMBL" id="BAAANY010000009">
    <property type="protein sequence ID" value="GAA1680168.1"/>
    <property type="molecule type" value="Genomic_DNA"/>
</dbReference>
<gene>
    <name evidence="2" type="ORF">GCM10009765_31690</name>
</gene>
<accession>A0ABP4T0C1</accession>
<evidence type="ECO:0000313" key="2">
    <source>
        <dbReference type="EMBL" id="GAA1680168.1"/>
    </source>
</evidence>
<comment type="caution">
    <text evidence="2">The sequence shown here is derived from an EMBL/GenBank/DDBJ whole genome shotgun (WGS) entry which is preliminary data.</text>
</comment>
<name>A0ABP4T0C1_9ACTN</name>
<dbReference type="Proteomes" id="UP001500618">
    <property type="component" value="Unassembled WGS sequence"/>
</dbReference>
<protein>
    <submittedName>
        <fullName evidence="2">Uncharacterized protein</fullName>
    </submittedName>
</protein>
<proteinExistence type="predicted"/>